<protein>
    <submittedName>
        <fullName evidence="1">Uncharacterized protein</fullName>
    </submittedName>
</protein>
<reference evidence="1 2" key="1">
    <citation type="submission" date="2015-08" db="EMBL/GenBank/DDBJ databases">
        <authorList>
            <person name="Babu N.S."/>
            <person name="Beckwith C.J."/>
            <person name="Beseler K.G."/>
            <person name="Brison A."/>
            <person name="Carone J.V."/>
            <person name="Caskin T.P."/>
            <person name="Diamond M."/>
            <person name="Durham M.E."/>
            <person name="Foxe J.M."/>
            <person name="Go M."/>
            <person name="Henderson B.A."/>
            <person name="Jones I.B."/>
            <person name="McGettigan J.A."/>
            <person name="Micheletti S.J."/>
            <person name="Nasrallah M.E."/>
            <person name="Ortiz D."/>
            <person name="Piller C.R."/>
            <person name="Privatt S.R."/>
            <person name="Schneider S.L."/>
            <person name="Sharp S."/>
            <person name="Smith T.C."/>
            <person name="Stanton J.D."/>
            <person name="Ullery H.E."/>
            <person name="Wilson R.J."/>
            <person name="Serrano M.G."/>
            <person name="Buck G."/>
            <person name="Lee V."/>
            <person name="Wang Y."/>
            <person name="Carvalho R."/>
            <person name="Voegtly L."/>
            <person name="Shi R."/>
            <person name="Duckworth R."/>
            <person name="Johnson A."/>
            <person name="Loviza R."/>
            <person name="Walstead R."/>
            <person name="Shah Z."/>
            <person name="Kiflezghi M."/>
            <person name="Wade K."/>
            <person name="Ball S.L."/>
            <person name="Bradley K.W."/>
            <person name="Asai D.J."/>
            <person name="Bowman C.A."/>
            <person name="Russell D.A."/>
            <person name="Pope W.H."/>
            <person name="Jacobs-Sera D."/>
            <person name="Hendrix R.W."/>
            <person name="Hatfull G.F."/>
        </authorList>
    </citation>
    <scope>NUCLEOTIDE SEQUENCE [LARGE SCALE GENOMIC DNA]</scope>
    <source>
        <strain evidence="1 2">DSM 27648</strain>
    </source>
</reference>
<dbReference type="KEGG" id="llu:AKJ09_11098"/>
<organism evidence="1 2">
    <name type="scientific">Labilithrix luteola</name>
    <dbReference type="NCBI Taxonomy" id="1391654"/>
    <lineage>
        <taxon>Bacteria</taxon>
        <taxon>Pseudomonadati</taxon>
        <taxon>Myxococcota</taxon>
        <taxon>Polyangia</taxon>
        <taxon>Polyangiales</taxon>
        <taxon>Labilitrichaceae</taxon>
        <taxon>Labilithrix</taxon>
    </lineage>
</organism>
<evidence type="ECO:0000313" key="2">
    <source>
        <dbReference type="Proteomes" id="UP000064967"/>
    </source>
</evidence>
<dbReference type="STRING" id="1391654.AKJ09_11098"/>
<evidence type="ECO:0000313" key="1">
    <source>
        <dbReference type="EMBL" id="AKV04435.1"/>
    </source>
</evidence>
<dbReference type="EMBL" id="CP012333">
    <property type="protein sequence ID" value="AKV04435.1"/>
    <property type="molecule type" value="Genomic_DNA"/>
</dbReference>
<accession>A0A0K1QG69</accession>
<proteinExistence type="predicted"/>
<gene>
    <name evidence="1" type="ORF">AKJ09_11098</name>
</gene>
<sequence length="55" mass="6352">MVASRLGSPSTEDYDRGVKPEHYQRIDSLREYVFIAQSGRPYRGLSPLRERRVGV</sequence>
<keyword evidence="2" id="KW-1185">Reference proteome</keyword>
<name>A0A0K1QG69_9BACT</name>
<dbReference type="AlphaFoldDB" id="A0A0K1QG69"/>
<dbReference type="Proteomes" id="UP000064967">
    <property type="component" value="Chromosome"/>
</dbReference>